<dbReference type="InterPro" id="IPR018110">
    <property type="entry name" value="Mandel_Rmase/mucon_lact_enz_CS"/>
</dbReference>
<dbReference type="GeneID" id="93163038"/>
<dbReference type="InterPro" id="IPR034593">
    <property type="entry name" value="DgoD-like"/>
</dbReference>
<dbReference type="SUPFAM" id="SSF54826">
    <property type="entry name" value="Enolase N-terminal domain-like"/>
    <property type="match status" value="1"/>
</dbReference>
<organism evidence="5 6">
    <name type="scientific">[Clostridium] citroniae WAL-19142</name>
    <dbReference type="NCBI Taxonomy" id="742734"/>
    <lineage>
        <taxon>Bacteria</taxon>
        <taxon>Bacillati</taxon>
        <taxon>Bacillota</taxon>
        <taxon>Clostridia</taxon>
        <taxon>Lachnospirales</taxon>
        <taxon>Lachnospiraceae</taxon>
        <taxon>Enterocloster</taxon>
    </lineage>
</organism>
<dbReference type="EMBL" id="ADLK01000056">
    <property type="protein sequence ID" value="KMW11197.1"/>
    <property type="molecule type" value="Genomic_DNA"/>
</dbReference>
<accession>A0A0J9BEY4</accession>
<dbReference type="NCBIfam" id="NF010624">
    <property type="entry name" value="PRK14017.1"/>
    <property type="match status" value="1"/>
</dbReference>
<dbReference type="SMART" id="SM00922">
    <property type="entry name" value="MR_MLE"/>
    <property type="match status" value="1"/>
</dbReference>
<dbReference type="InterPro" id="IPR023592">
    <property type="entry name" value="Galactonate_deHydtase"/>
</dbReference>
<gene>
    <name evidence="5" type="ORF">HMPREF9470_00484</name>
</gene>
<dbReference type="InterPro" id="IPR029017">
    <property type="entry name" value="Enolase-like_N"/>
</dbReference>
<evidence type="ECO:0000256" key="1">
    <source>
        <dbReference type="ARBA" id="ARBA00022723"/>
    </source>
</evidence>
<dbReference type="SFLD" id="SFLDF00003">
    <property type="entry name" value="D-galactonate_dehydratase"/>
    <property type="match status" value="1"/>
</dbReference>
<dbReference type="RefSeq" id="WP_007862018.1">
    <property type="nucleotide sequence ID" value="NZ_KQ235875.1"/>
</dbReference>
<evidence type="ECO:0000259" key="4">
    <source>
        <dbReference type="SMART" id="SM00922"/>
    </source>
</evidence>
<dbReference type="PROSITE" id="PS00909">
    <property type="entry name" value="MR_MLE_2"/>
    <property type="match status" value="1"/>
</dbReference>
<dbReference type="PATRIC" id="fig|742734.4.peg.517"/>
<dbReference type="SUPFAM" id="SSF51604">
    <property type="entry name" value="Enolase C-terminal domain-like"/>
    <property type="match status" value="1"/>
</dbReference>
<name>A0A0J9BEY4_9FIRM</name>
<proteinExistence type="predicted"/>
<dbReference type="FunFam" id="3.30.390.10:FF:000003">
    <property type="entry name" value="D-galactonate dehydratase"/>
    <property type="match status" value="1"/>
</dbReference>
<dbReference type="Gene3D" id="3.30.390.10">
    <property type="entry name" value="Enolase-like, N-terminal domain"/>
    <property type="match status" value="1"/>
</dbReference>
<dbReference type="PROSITE" id="PS00908">
    <property type="entry name" value="MR_MLE_1"/>
    <property type="match status" value="1"/>
</dbReference>
<reference evidence="5 6" key="1">
    <citation type="submission" date="2011-04" db="EMBL/GenBank/DDBJ databases">
        <title>The Genome Sequence of Clostridium citroniae WAL-19142.</title>
        <authorList>
            <consortium name="The Broad Institute Genome Sequencing Platform"/>
            <person name="Earl A."/>
            <person name="Ward D."/>
            <person name="Feldgarden M."/>
            <person name="Gevers D."/>
            <person name="Warren Y.A."/>
            <person name="Tyrrell K.L."/>
            <person name="Citron D.M."/>
            <person name="Goldstein E.J."/>
            <person name="Daigneault M."/>
            <person name="Allen-Vercoe E."/>
            <person name="Young S.K."/>
            <person name="Zeng Q."/>
            <person name="Gargeya S."/>
            <person name="Fitzgerald M."/>
            <person name="Haas B."/>
            <person name="Abouelleil A."/>
            <person name="Alvarado L."/>
            <person name="Arachchi H.M."/>
            <person name="Berlin A."/>
            <person name="Brown A."/>
            <person name="Chapman S.B."/>
            <person name="Chen Z."/>
            <person name="Dunbar C."/>
            <person name="Freedman E."/>
            <person name="Gearin G."/>
            <person name="Gellesch M."/>
            <person name="Goldberg J."/>
            <person name="Griggs A."/>
            <person name="Gujja S."/>
            <person name="Heilman E.R."/>
            <person name="Heiman D."/>
            <person name="Howarth C."/>
            <person name="Larson L."/>
            <person name="Lui A."/>
            <person name="MacDonald P.J."/>
            <person name="Mehta T."/>
            <person name="Montmayeur A."/>
            <person name="Murphy C."/>
            <person name="Neiman D."/>
            <person name="Pearson M."/>
            <person name="Priest M."/>
            <person name="Roberts A."/>
            <person name="Saif S."/>
            <person name="Shea T."/>
            <person name="Shenoy N."/>
            <person name="Sisk P."/>
            <person name="Stolte C."/>
            <person name="Sykes S."/>
            <person name="White J."/>
            <person name="Yandava C."/>
            <person name="Wortman J."/>
            <person name="Nusbaum C."/>
            <person name="Birren B."/>
        </authorList>
    </citation>
    <scope>NUCLEOTIDE SEQUENCE [LARGE SCALE GENOMIC DNA]</scope>
    <source>
        <strain evidence="5 6">WAL-19142</strain>
    </source>
</reference>
<evidence type="ECO:0000256" key="2">
    <source>
        <dbReference type="ARBA" id="ARBA00022842"/>
    </source>
</evidence>
<dbReference type="PANTHER" id="PTHR48080:SF2">
    <property type="entry name" value="D-GALACTONATE DEHYDRATASE"/>
    <property type="match status" value="1"/>
</dbReference>
<dbReference type="AlphaFoldDB" id="A0A0J9BEY4"/>
<evidence type="ECO:0000256" key="3">
    <source>
        <dbReference type="ARBA" id="ARBA00023239"/>
    </source>
</evidence>
<dbReference type="CDD" id="cd03325">
    <property type="entry name" value="D-galactonate_dehydratase"/>
    <property type="match status" value="1"/>
</dbReference>
<evidence type="ECO:0000313" key="6">
    <source>
        <dbReference type="Proteomes" id="UP000037392"/>
    </source>
</evidence>
<keyword evidence="2" id="KW-0460">Magnesium</keyword>
<dbReference type="OrthoDB" id="9775391at2"/>
<dbReference type="InterPro" id="IPR036849">
    <property type="entry name" value="Enolase-like_C_sf"/>
</dbReference>
<dbReference type="Pfam" id="PF13378">
    <property type="entry name" value="MR_MLE_C"/>
    <property type="match status" value="1"/>
</dbReference>
<protein>
    <recommendedName>
        <fullName evidence="4">Mandelate racemase/muconate lactonizing enzyme C-terminal domain-containing protein</fullName>
    </recommendedName>
</protein>
<evidence type="ECO:0000313" key="5">
    <source>
        <dbReference type="EMBL" id="KMW11197.1"/>
    </source>
</evidence>
<dbReference type="Pfam" id="PF02746">
    <property type="entry name" value="MR_MLE_N"/>
    <property type="match status" value="1"/>
</dbReference>
<feature type="domain" description="Mandelate racemase/muconate lactonizing enzyme C-terminal" evidence="4">
    <location>
        <begin position="125"/>
        <end position="230"/>
    </location>
</feature>
<dbReference type="GO" id="GO:0008869">
    <property type="term" value="F:galactonate dehydratase activity"/>
    <property type="evidence" value="ECO:0007669"/>
    <property type="project" value="InterPro"/>
</dbReference>
<dbReference type="InterPro" id="IPR013342">
    <property type="entry name" value="Mandelate_racemase_C"/>
</dbReference>
<keyword evidence="3" id="KW-0456">Lyase</keyword>
<dbReference type="SFLD" id="SFLDG00179">
    <property type="entry name" value="mandelate_racemase"/>
    <property type="match status" value="1"/>
</dbReference>
<dbReference type="GO" id="GO:0009063">
    <property type="term" value="P:amino acid catabolic process"/>
    <property type="evidence" value="ECO:0007669"/>
    <property type="project" value="InterPro"/>
</dbReference>
<keyword evidence="1" id="KW-0479">Metal-binding</keyword>
<comment type="caution">
    <text evidence="5">The sequence shown here is derived from an EMBL/GenBank/DDBJ whole genome shotgun (WGS) entry which is preliminary data.</text>
</comment>
<dbReference type="InterPro" id="IPR029065">
    <property type="entry name" value="Enolase_C-like"/>
</dbReference>
<dbReference type="GO" id="GO:0034194">
    <property type="term" value="P:D-galactonate catabolic process"/>
    <property type="evidence" value="ECO:0007669"/>
    <property type="project" value="InterPro"/>
</dbReference>
<dbReference type="PANTHER" id="PTHR48080">
    <property type="entry name" value="D-GALACTONATE DEHYDRATASE-RELATED"/>
    <property type="match status" value="1"/>
</dbReference>
<dbReference type="SFLD" id="SFLDS00001">
    <property type="entry name" value="Enolase"/>
    <property type="match status" value="1"/>
</dbReference>
<dbReference type="Gene3D" id="3.20.20.120">
    <property type="entry name" value="Enolase-like C-terminal domain"/>
    <property type="match status" value="1"/>
</dbReference>
<dbReference type="Proteomes" id="UP000037392">
    <property type="component" value="Unassembled WGS sequence"/>
</dbReference>
<dbReference type="GO" id="GO:0046872">
    <property type="term" value="F:metal ion binding"/>
    <property type="evidence" value="ECO:0007669"/>
    <property type="project" value="UniProtKB-KW"/>
</dbReference>
<dbReference type="InterPro" id="IPR013341">
    <property type="entry name" value="Mandelate_racemase_N_dom"/>
</dbReference>
<sequence length="383" mass="43042">MKITSMNLYQVPPRWLFLEIETDEGITGWGEPVIEGRASIVKTAVEDFSGYLIGKDPLRIEDHWQVMYRGGFYRGGPEVMSAIAGIDQALWDIKGKYYNAPIYELLGGRCRDRLRVYSWIGGDRPEDVRQGALKLYETGCTAVKMNGTEEMHYVDSYEKIQEVVNRVASIREALGYKMDIGVDFHGRVHKTMAKVLAKELEPFKLMFIEEPVLSQNNEALREIAGHTSTPIATGERMFSRWEFKNLLMDGYVDIIQPDLSHAGGISEVKKIAAMAEAFDVAVAPHCPLGPIALAACVQLDACTPNVFIQEQSLGIHYNKEGADLLDYLVDPNVFRFHDGFIDIPGGPGLGIQLNKEKIVEAARIGHNWKNPVWRNYDGTMAEW</sequence>